<dbReference type="GO" id="GO:0000793">
    <property type="term" value="C:condensed chromosome"/>
    <property type="evidence" value="ECO:0007669"/>
    <property type="project" value="TreeGrafter"/>
</dbReference>
<dbReference type="GO" id="GO:0000729">
    <property type="term" value="P:DNA double-strand break processing"/>
    <property type="evidence" value="ECO:0007669"/>
    <property type="project" value="TreeGrafter"/>
</dbReference>
<name>A0A1I7X8J9_HETBA</name>
<protein>
    <submittedName>
        <fullName evidence="3">HTH_48 domain-containing protein</fullName>
    </submittedName>
</protein>
<dbReference type="GO" id="GO:0044774">
    <property type="term" value="P:mitotic DNA integrity checkpoint signaling"/>
    <property type="evidence" value="ECO:0007669"/>
    <property type="project" value="TreeGrafter"/>
</dbReference>
<dbReference type="GO" id="GO:0003697">
    <property type="term" value="F:single-stranded DNA binding"/>
    <property type="evidence" value="ECO:0007669"/>
    <property type="project" value="TreeGrafter"/>
</dbReference>
<organism evidence="2 3">
    <name type="scientific">Heterorhabditis bacteriophora</name>
    <name type="common">Entomopathogenic nematode worm</name>
    <dbReference type="NCBI Taxonomy" id="37862"/>
    <lineage>
        <taxon>Eukaryota</taxon>
        <taxon>Metazoa</taxon>
        <taxon>Ecdysozoa</taxon>
        <taxon>Nematoda</taxon>
        <taxon>Chromadorea</taxon>
        <taxon>Rhabditida</taxon>
        <taxon>Rhabditina</taxon>
        <taxon>Rhabditomorpha</taxon>
        <taxon>Strongyloidea</taxon>
        <taxon>Heterorhabditidae</taxon>
        <taxon>Heterorhabditis</taxon>
    </lineage>
</organism>
<reference evidence="3" key="1">
    <citation type="submission" date="2016-11" db="UniProtKB">
        <authorList>
            <consortium name="WormBaseParasite"/>
        </authorList>
    </citation>
    <scope>IDENTIFICATION</scope>
</reference>
<dbReference type="GO" id="GO:0015074">
    <property type="term" value="P:DNA integration"/>
    <property type="evidence" value="ECO:0007669"/>
    <property type="project" value="TreeGrafter"/>
</dbReference>
<dbReference type="InterPro" id="IPR052709">
    <property type="entry name" value="Transposase-MT_Hybrid"/>
</dbReference>
<dbReference type="AlphaFoldDB" id="A0A1I7X8J9"/>
<dbReference type="GO" id="GO:0000014">
    <property type="term" value="F:single-stranded DNA endodeoxyribonuclease activity"/>
    <property type="evidence" value="ECO:0007669"/>
    <property type="project" value="TreeGrafter"/>
</dbReference>
<evidence type="ECO:0000259" key="1">
    <source>
        <dbReference type="Pfam" id="PF17906"/>
    </source>
</evidence>
<dbReference type="Pfam" id="PF17906">
    <property type="entry name" value="HTH_48"/>
    <property type="match status" value="1"/>
</dbReference>
<dbReference type="GO" id="GO:0003690">
    <property type="term" value="F:double-stranded DNA binding"/>
    <property type="evidence" value="ECO:0007669"/>
    <property type="project" value="TreeGrafter"/>
</dbReference>
<dbReference type="GO" id="GO:0031297">
    <property type="term" value="P:replication fork processing"/>
    <property type="evidence" value="ECO:0007669"/>
    <property type="project" value="TreeGrafter"/>
</dbReference>
<dbReference type="Gene3D" id="1.10.10.1450">
    <property type="match status" value="1"/>
</dbReference>
<proteinExistence type="predicted"/>
<dbReference type="WBParaSite" id="Hba_13904">
    <property type="protein sequence ID" value="Hba_13904"/>
    <property type="gene ID" value="Hba_13904"/>
</dbReference>
<dbReference type="PANTHER" id="PTHR46060:SF2">
    <property type="entry name" value="HISTONE-LYSINE N-METHYLTRANSFERASE SETMAR"/>
    <property type="match status" value="1"/>
</dbReference>
<dbReference type="GO" id="GO:0005634">
    <property type="term" value="C:nucleus"/>
    <property type="evidence" value="ECO:0007669"/>
    <property type="project" value="TreeGrafter"/>
</dbReference>
<dbReference type="Proteomes" id="UP000095283">
    <property type="component" value="Unplaced"/>
</dbReference>
<dbReference type="PANTHER" id="PTHR46060">
    <property type="entry name" value="MARINER MOS1 TRANSPOSASE-LIKE PROTEIN"/>
    <property type="match status" value="1"/>
</dbReference>
<dbReference type="GO" id="GO:0044547">
    <property type="term" value="F:DNA topoisomerase binding"/>
    <property type="evidence" value="ECO:0007669"/>
    <property type="project" value="TreeGrafter"/>
</dbReference>
<evidence type="ECO:0000313" key="3">
    <source>
        <dbReference type="WBParaSite" id="Hba_13904"/>
    </source>
</evidence>
<accession>A0A1I7X8J9</accession>
<dbReference type="GO" id="GO:0035861">
    <property type="term" value="C:site of double-strand break"/>
    <property type="evidence" value="ECO:0007669"/>
    <property type="project" value="TreeGrafter"/>
</dbReference>
<keyword evidence="2" id="KW-1185">Reference proteome</keyword>
<evidence type="ECO:0000313" key="2">
    <source>
        <dbReference type="Proteomes" id="UP000095283"/>
    </source>
</evidence>
<feature type="domain" description="Mos1 transposase HTH" evidence="1">
    <location>
        <begin position="10"/>
        <end position="57"/>
    </location>
</feature>
<dbReference type="InterPro" id="IPR041426">
    <property type="entry name" value="Mos1_HTH"/>
</dbReference>
<dbReference type="GO" id="GO:0042800">
    <property type="term" value="F:histone H3K4 methyltransferase activity"/>
    <property type="evidence" value="ECO:0007669"/>
    <property type="project" value="TreeGrafter"/>
</dbReference>
<sequence>MNKMSHQKLRIRHCILYEFQQGKNASEACKSIPSVLGEGLLSHSTCRYCFRHFKAGDFDVSDRQRSGTSETLKTNAFKSLLDENHSKTRKGLAKQLRETTESGRNFCGKLSLVTKNGLYTTILNRHIHG</sequence>
<dbReference type="GO" id="GO:0006303">
    <property type="term" value="P:double-strand break repair via nonhomologous end joining"/>
    <property type="evidence" value="ECO:0007669"/>
    <property type="project" value="TreeGrafter"/>
</dbReference>
<dbReference type="GO" id="GO:0046975">
    <property type="term" value="F:histone H3K36 methyltransferase activity"/>
    <property type="evidence" value="ECO:0007669"/>
    <property type="project" value="TreeGrafter"/>
</dbReference>